<dbReference type="Proteomes" id="UP000063699">
    <property type="component" value="Chromosome"/>
</dbReference>
<keyword evidence="2" id="KW-0472">Membrane</keyword>
<dbReference type="KEGG" id="kphy:AOZ06_34550"/>
<dbReference type="EMBL" id="CP012752">
    <property type="protein sequence ID" value="ALG11318.1"/>
    <property type="molecule type" value="Genomic_DNA"/>
</dbReference>
<evidence type="ECO:0000313" key="4">
    <source>
        <dbReference type="Proteomes" id="UP000063699"/>
    </source>
</evidence>
<feature type="region of interest" description="Disordered" evidence="1">
    <location>
        <begin position="1"/>
        <end position="42"/>
    </location>
</feature>
<feature type="compositionally biased region" description="Pro residues" evidence="1">
    <location>
        <begin position="1"/>
        <end position="29"/>
    </location>
</feature>
<evidence type="ECO:0000313" key="3">
    <source>
        <dbReference type="EMBL" id="ALG11318.1"/>
    </source>
</evidence>
<evidence type="ECO:0000256" key="1">
    <source>
        <dbReference type="SAM" id="MobiDB-lite"/>
    </source>
</evidence>
<keyword evidence="4" id="KW-1185">Reference proteome</keyword>
<accession>A0A0N9I9J4</accession>
<dbReference type="AlphaFoldDB" id="A0A0N9I9J4"/>
<reference evidence="3 4" key="1">
    <citation type="submission" date="2015-07" db="EMBL/GenBank/DDBJ databases">
        <title>Genome sequencing of Kibdelosporangium phytohabitans.</title>
        <authorList>
            <person name="Qin S."/>
            <person name="Xing K."/>
        </authorList>
    </citation>
    <scope>NUCLEOTIDE SEQUENCE [LARGE SCALE GENOMIC DNA]</scope>
    <source>
        <strain evidence="3 4">KLBMP1111</strain>
    </source>
</reference>
<keyword evidence="2" id="KW-0812">Transmembrane</keyword>
<organism evidence="3 4">
    <name type="scientific">Kibdelosporangium phytohabitans</name>
    <dbReference type="NCBI Taxonomy" id="860235"/>
    <lineage>
        <taxon>Bacteria</taxon>
        <taxon>Bacillati</taxon>
        <taxon>Actinomycetota</taxon>
        <taxon>Actinomycetes</taxon>
        <taxon>Pseudonocardiales</taxon>
        <taxon>Pseudonocardiaceae</taxon>
        <taxon>Kibdelosporangium</taxon>
    </lineage>
</organism>
<evidence type="ECO:0000256" key="2">
    <source>
        <dbReference type="SAM" id="Phobius"/>
    </source>
</evidence>
<name>A0A0N9I9J4_9PSEU</name>
<feature type="transmembrane region" description="Helical" evidence="2">
    <location>
        <begin position="47"/>
        <end position="67"/>
    </location>
</feature>
<keyword evidence="2" id="KW-1133">Transmembrane helix</keyword>
<protein>
    <submittedName>
        <fullName evidence="3">Uncharacterized protein</fullName>
    </submittedName>
</protein>
<proteinExistence type="predicted"/>
<dbReference type="STRING" id="860235.AOZ06_34550"/>
<gene>
    <name evidence="3" type="ORF">AOZ06_34550</name>
</gene>
<sequence>MMPPPGQGAPMPPPPAGQPGAALPPPGAELPPSSSSAQPPRKKGRKWLIGIVAVVVVLGGWGVYRYLSNDVVQAKAGDCAKVSGTKAKPSYDTVGCDSADATHVVGKTLPSNSDSCGADAKYDEFTLSGGKGVKLCLMPKWAEGDCRKYDEANASYPKVDCAASKGSNEAVKVLKVISGPTAEESQCPKESGPVLFPEPKTVYCLGPIE</sequence>